<protein>
    <submittedName>
        <fullName evidence="2">Uncharacterized protein</fullName>
    </submittedName>
</protein>
<dbReference type="Proteomes" id="UP000189674">
    <property type="component" value="Chromosome"/>
</dbReference>
<sequence>MNWPLVSHFIGLLPWLILAGAFLVFKKNRDLRSLWLLVPVGVVLLGWNLLKALAHVQGSAGSYFDSLMQTALISYALWWLILRMISRFQSLTGFLLFLFTALIVTACNLSGDLFTFMQMGITTTFLGLIFWSSHAIARLICRKYPTRLKFALTLAVSLLVISLLLCVAYYTLLMSRFMGFRFDILLGTFMVSLVVSGILFGGILPFLLIAFFTDFYYTRFKEFLGVEDKTYVELAETQAPDKTEPAQKWVDL</sequence>
<dbReference type="KEGG" id="alus:STSP2_01356"/>
<feature type="transmembrane region" description="Helical" evidence="1">
    <location>
        <begin position="6"/>
        <end position="25"/>
    </location>
</feature>
<evidence type="ECO:0000313" key="3">
    <source>
        <dbReference type="Proteomes" id="UP000189674"/>
    </source>
</evidence>
<keyword evidence="1" id="KW-0812">Transmembrane</keyword>
<feature type="transmembrane region" description="Helical" evidence="1">
    <location>
        <begin position="94"/>
        <end position="111"/>
    </location>
</feature>
<dbReference type="EMBL" id="CP019791">
    <property type="protein sequence ID" value="AQT68201.1"/>
    <property type="molecule type" value="Genomic_DNA"/>
</dbReference>
<evidence type="ECO:0000256" key="1">
    <source>
        <dbReference type="SAM" id="Phobius"/>
    </source>
</evidence>
<gene>
    <name evidence="2" type="ORF">STSP2_01356</name>
</gene>
<dbReference type="STRING" id="1936003.STSP2_01356"/>
<feature type="transmembrane region" description="Helical" evidence="1">
    <location>
        <begin position="34"/>
        <end position="50"/>
    </location>
</feature>
<feature type="transmembrane region" description="Helical" evidence="1">
    <location>
        <begin position="184"/>
        <end position="212"/>
    </location>
</feature>
<feature type="transmembrane region" description="Helical" evidence="1">
    <location>
        <begin position="117"/>
        <end position="140"/>
    </location>
</feature>
<proteinExistence type="predicted"/>
<keyword evidence="1" id="KW-1133">Transmembrane helix</keyword>
<dbReference type="AlphaFoldDB" id="A0A1U9NJV4"/>
<organism evidence="2 3">
    <name type="scientific">Anaerohalosphaera lusitana</name>
    <dbReference type="NCBI Taxonomy" id="1936003"/>
    <lineage>
        <taxon>Bacteria</taxon>
        <taxon>Pseudomonadati</taxon>
        <taxon>Planctomycetota</taxon>
        <taxon>Phycisphaerae</taxon>
        <taxon>Sedimentisphaerales</taxon>
        <taxon>Anaerohalosphaeraceae</taxon>
        <taxon>Anaerohalosphaera</taxon>
    </lineage>
</organism>
<keyword evidence="3" id="KW-1185">Reference proteome</keyword>
<feature type="transmembrane region" description="Helical" evidence="1">
    <location>
        <begin position="152"/>
        <end position="172"/>
    </location>
</feature>
<reference evidence="3" key="1">
    <citation type="submission" date="2017-02" db="EMBL/GenBank/DDBJ databases">
        <title>Comparative genomics and description of representatives of a novel lineage of planctomycetes thriving in anoxic sediments.</title>
        <authorList>
            <person name="Spring S."/>
            <person name="Bunk B."/>
            <person name="Sproer C."/>
        </authorList>
    </citation>
    <scope>NUCLEOTIDE SEQUENCE [LARGE SCALE GENOMIC DNA]</scope>
    <source>
        <strain evidence="3">ST-NAGAB-D1</strain>
    </source>
</reference>
<name>A0A1U9NJV4_9BACT</name>
<evidence type="ECO:0000313" key="2">
    <source>
        <dbReference type="EMBL" id="AQT68201.1"/>
    </source>
</evidence>
<accession>A0A1U9NJV4</accession>
<keyword evidence="1" id="KW-0472">Membrane</keyword>
<feature type="transmembrane region" description="Helical" evidence="1">
    <location>
        <begin position="62"/>
        <end position="82"/>
    </location>
</feature>